<dbReference type="SUPFAM" id="SSF52058">
    <property type="entry name" value="L domain-like"/>
    <property type="match status" value="1"/>
</dbReference>
<dbReference type="Proteomes" id="UP000007799">
    <property type="component" value="Unassembled WGS sequence"/>
</dbReference>
<feature type="compositionally biased region" description="Basic and acidic residues" evidence="8">
    <location>
        <begin position="169"/>
        <end position="178"/>
    </location>
</feature>
<dbReference type="eggNOG" id="KOG4641">
    <property type="taxonomic scope" value="Eukaryota"/>
</dbReference>
<dbReference type="SMART" id="SM00369">
    <property type="entry name" value="LRR_TYP"/>
    <property type="match status" value="11"/>
</dbReference>
<dbReference type="InterPro" id="IPR003591">
    <property type="entry name" value="Leu-rich_rpt_typical-subtyp"/>
</dbReference>
<dbReference type="GO" id="GO:0005886">
    <property type="term" value="C:plasma membrane"/>
    <property type="evidence" value="ECO:0007669"/>
    <property type="project" value="TreeGrafter"/>
</dbReference>
<feature type="region of interest" description="Disordered" evidence="8">
    <location>
        <begin position="167"/>
        <end position="235"/>
    </location>
</feature>
<feature type="domain" description="Protein kinase" evidence="11">
    <location>
        <begin position="1088"/>
        <end position="1266"/>
    </location>
</feature>
<evidence type="ECO:0000256" key="2">
    <source>
        <dbReference type="ARBA" id="ARBA00022679"/>
    </source>
</evidence>
<evidence type="ECO:0000256" key="4">
    <source>
        <dbReference type="ARBA" id="ARBA00022737"/>
    </source>
</evidence>
<dbReference type="PANTHER" id="PTHR24369">
    <property type="entry name" value="ANTIGEN BSP, PUTATIVE-RELATED"/>
    <property type="match status" value="1"/>
</dbReference>
<protein>
    <submittedName>
        <fullName evidence="12">TKL protein kinase</fullName>
    </submittedName>
</protein>
<dbReference type="InParanoid" id="F2UTG0"/>
<dbReference type="AlphaFoldDB" id="F2UTG0"/>
<keyword evidence="1" id="KW-0433">Leucine-rich repeat</keyword>
<evidence type="ECO:0000256" key="7">
    <source>
        <dbReference type="ARBA" id="ARBA00022840"/>
    </source>
</evidence>
<dbReference type="InterPro" id="IPR000719">
    <property type="entry name" value="Prot_kinase_dom"/>
</dbReference>
<reference evidence="12" key="1">
    <citation type="submission" date="2009-08" db="EMBL/GenBank/DDBJ databases">
        <title>Annotation of Salpingoeca rosetta.</title>
        <authorList>
            <consortium name="The Broad Institute Genome Sequencing Platform"/>
            <person name="Russ C."/>
            <person name="Cuomo C."/>
            <person name="Burger G."/>
            <person name="Gray M.W."/>
            <person name="Holland P.W.H."/>
            <person name="King N."/>
            <person name="Lang F.B.F."/>
            <person name="Roger A.J."/>
            <person name="Ruiz-Trillo I."/>
            <person name="Young S.K."/>
            <person name="Zeng Q."/>
            <person name="Gargeya S."/>
            <person name="Alvarado L."/>
            <person name="Berlin A."/>
            <person name="Chapman S.B."/>
            <person name="Chen Z."/>
            <person name="Freedman E."/>
            <person name="Gellesch M."/>
            <person name="Goldberg J."/>
            <person name="Griggs A."/>
            <person name="Gujja S."/>
            <person name="Heilman E."/>
            <person name="Heiman D."/>
            <person name="Howarth C."/>
            <person name="Mehta T."/>
            <person name="Neiman D."/>
            <person name="Pearson M."/>
            <person name="Roberts A."/>
            <person name="Saif S."/>
            <person name="Shea T."/>
            <person name="Shenoy N."/>
            <person name="Sisk P."/>
            <person name="Stolte C."/>
            <person name="Sykes S."/>
            <person name="White J."/>
            <person name="Yandava C."/>
            <person name="Haas B."/>
            <person name="Nusbaum C."/>
            <person name="Birren B."/>
        </authorList>
    </citation>
    <scope>NUCLEOTIDE SEQUENCE [LARGE SCALE GENOMIC DNA]</scope>
    <source>
        <strain evidence="12">ATCC 50818</strain>
    </source>
</reference>
<feature type="non-terminal residue" evidence="12">
    <location>
        <position position="1266"/>
    </location>
</feature>
<dbReference type="Pfam" id="PF13855">
    <property type="entry name" value="LRR_8"/>
    <property type="match status" value="3"/>
</dbReference>
<keyword evidence="7" id="KW-0067">ATP-binding</keyword>
<dbReference type="InterPro" id="IPR001611">
    <property type="entry name" value="Leu-rich_rpt"/>
</dbReference>
<dbReference type="EMBL" id="GL833035">
    <property type="protein sequence ID" value="EGD83267.1"/>
    <property type="molecule type" value="Genomic_DNA"/>
</dbReference>
<dbReference type="OrthoDB" id="2013775at2759"/>
<dbReference type="GO" id="GO:0005524">
    <property type="term" value="F:ATP binding"/>
    <property type="evidence" value="ECO:0007669"/>
    <property type="project" value="UniProtKB-KW"/>
</dbReference>
<evidence type="ECO:0000259" key="11">
    <source>
        <dbReference type="PROSITE" id="PS50011"/>
    </source>
</evidence>
<feature type="chain" id="PRO_5003288825" evidence="10">
    <location>
        <begin position="45"/>
        <end position="1266"/>
    </location>
</feature>
<keyword evidence="3 10" id="KW-0732">Signal</keyword>
<keyword evidence="5" id="KW-0547">Nucleotide-binding</keyword>
<accession>F2UTG0</accession>
<dbReference type="Pfam" id="PF07714">
    <property type="entry name" value="PK_Tyr_Ser-Thr"/>
    <property type="match status" value="1"/>
</dbReference>
<feature type="compositionally biased region" description="Basic and acidic residues" evidence="8">
    <location>
        <begin position="122"/>
        <end position="134"/>
    </location>
</feature>
<dbReference type="FunFam" id="3.30.200.20:FF:000180">
    <property type="entry name" value="serine/threonine-protein kinase STY46-like"/>
    <property type="match status" value="1"/>
</dbReference>
<keyword evidence="2" id="KW-0808">Transferase</keyword>
<gene>
    <name evidence="12" type="ORF">PTSG_11439</name>
</gene>
<evidence type="ECO:0000256" key="10">
    <source>
        <dbReference type="SAM" id="SignalP"/>
    </source>
</evidence>
<proteinExistence type="predicted"/>
<name>F2UTG0_SALR5</name>
<keyword evidence="9" id="KW-0812">Transmembrane</keyword>
<dbReference type="SMART" id="SM00220">
    <property type="entry name" value="S_TKc"/>
    <property type="match status" value="1"/>
</dbReference>
<keyword evidence="6 12" id="KW-0418">Kinase</keyword>
<dbReference type="InterPro" id="IPR011009">
    <property type="entry name" value="Kinase-like_dom_sf"/>
</dbReference>
<keyword evidence="13" id="KW-1185">Reference proteome</keyword>
<evidence type="ECO:0000256" key="8">
    <source>
        <dbReference type="SAM" id="MobiDB-lite"/>
    </source>
</evidence>
<evidence type="ECO:0000256" key="5">
    <source>
        <dbReference type="ARBA" id="ARBA00022741"/>
    </source>
</evidence>
<evidence type="ECO:0000256" key="3">
    <source>
        <dbReference type="ARBA" id="ARBA00022729"/>
    </source>
</evidence>
<feature type="signal peptide" evidence="10">
    <location>
        <begin position="1"/>
        <end position="44"/>
    </location>
</feature>
<evidence type="ECO:0000313" key="13">
    <source>
        <dbReference type="Proteomes" id="UP000007799"/>
    </source>
</evidence>
<keyword evidence="4" id="KW-0677">Repeat</keyword>
<sequence length="1266" mass="138878">MALPSSILSLSPKKTRAARAAVACAWLHLLLLALVPVLTCGVRAQGSVTPKVDTAIPTPPRHPFAETNVLCLPESLNPDSIASSAASILHVGCSAHSTLCREAKAELRQLLQLVHGAPHVHNTTDVDDKSDNRTGDGASDPPQPQATATALQRALTFFCDSGSGGVDSDELHPVKEQQAHQATPLAADVPTPRTPSNGDFFGESAADPPLSRPPPGVQKHQRSAAPRGQSRSRTRRNEINFDAAHAVCTLSSLLFLNCTSPPTAVPTSTLEVIVDADEELGALTTQPDPDFNTTIAAEYVRQQTAAWEPQRLFVSGAVYLEDLVWLLNSGTWDIMANLRLTGLHRPTLCLNIFNPLARVRDIRISDGHVIRLAQRCSDDEPTFQPLLKQLRVHRMGIREIEDGTFRDLGALNTVDLQGNQLTTLTASTLLGLRHVDTLTLRDNHIGVIEDGAFAGMTQLRILNLIENDLTKLAEQTFSPLSTLHSLHLGSNPIDTLPPRVFSSQTRLKILAMNNCNLQRLPPALFQNTTVLREVRFDNNQLSQVPNSLFHPLRQLARLELNHNRLARVDALWAGTLETLLRLQLDSNALTVIDPSLVPSAPRLTILSLHHNALDSSVLLSLRDHAQLTSVVVSFNRITTIPAGALRNMTRLVHLSLTDNFLTAFPPRELPSLLSLHLRNNPLTAQPDVSGYPQLDEVALTNHRIPHLDVTPLLRLTLLHRLEIAAASDVPFASVALSDLGSLPGLKQLVAVDMRNMDVTPLLGLVQTATAGTLAFRELSLGWSGMDEVSFPLEDICALLHDNVIRFELSNTAFTHVRLCDGVAYDAVFLQDNLQLQSVSSVGGVQQLNVSGCPHLQQLQVPSAEVLDISGTRVPLFRGLCTSLGTRTVVARNWQTGDLTNTARLRQLLSQCLAFGGVDVLDLSDNAQLNRPSVVNSVLSEVVVLGAEGLHLTHDFAFVPGRPSIGLLQLADNPITCQLQFVNVQTRIALQIRHFRSQELGYFYTCQCAQGYEHRGGHCRVIERDNTAAVLGTLAGLLAFQGILFAAYRTYTRQRRLQADNALKEQLLVERDAEVMALKKVWEIEYDELRMIKRVAAGAFGVVFKAQWDTVTVAVKVLQQGVMMFDESTVVEFEKEVEFLQRTRHPHVVRFFGAGTDPNGSPFLVLEFVAMGSLKDLLGKDMARVLQEVAERNNDDDAEGEEREEKAEGMAGVWELKLRLLRDVASGMAFIHSLDQVHRDLKSGNVLVSSRLRAKITDFGSIRQCLA</sequence>
<dbReference type="GO" id="GO:0004672">
    <property type="term" value="F:protein kinase activity"/>
    <property type="evidence" value="ECO:0007669"/>
    <property type="project" value="InterPro"/>
</dbReference>
<dbReference type="Gene3D" id="1.10.510.10">
    <property type="entry name" value="Transferase(Phosphotransferase) domain 1"/>
    <property type="match status" value="1"/>
</dbReference>
<evidence type="ECO:0000256" key="1">
    <source>
        <dbReference type="ARBA" id="ARBA00022614"/>
    </source>
</evidence>
<dbReference type="RefSeq" id="XP_004987543.1">
    <property type="nucleotide sequence ID" value="XM_004987486.1"/>
</dbReference>
<dbReference type="InterPro" id="IPR001245">
    <property type="entry name" value="Ser-Thr/Tyr_kinase_cat_dom"/>
</dbReference>
<dbReference type="PANTHER" id="PTHR24369:SF210">
    <property type="entry name" value="CHAOPTIN-RELATED"/>
    <property type="match status" value="1"/>
</dbReference>
<evidence type="ECO:0000313" key="12">
    <source>
        <dbReference type="EMBL" id="EGD83267.1"/>
    </source>
</evidence>
<dbReference type="GeneID" id="16068063"/>
<keyword evidence="9" id="KW-0472">Membrane</keyword>
<dbReference type="InterPro" id="IPR050541">
    <property type="entry name" value="LRR_TM_domain-containing"/>
</dbReference>
<dbReference type="SUPFAM" id="SSF56112">
    <property type="entry name" value="Protein kinase-like (PK-like)"/>
    <property type="match status" value="1"/>
</dbReference>
<dbReference type="InterPro" id="IPR032675">
    <property type="entry name" value="LRR_dom_sf"/>
</dbReference>
<feature type="region of interest" description="Disordered" evidence="8">
    <location>
        <begin position="120"/>
        <end position="148"/>
    </location>
</feature>
<evidence type="ECO:0000256" key="6">
    <source>
        <dbReference type="ARBA" id="ARBA00022777"/>
    </source>
</evidence>
<evidence type="ECO:0000256" key="9">
    <source>
        <dbReference type="SAM" id="Phobius"/>
    </source>
</evidence>
<feature type="transmembrane region" description="Helical" evidence="9">
    <location>
        <begin position="1027"/>
        <end position="1047"/>
    </location>
</feature>
<dbReference type="KEGG" id="sre:PTSG_11439"/>
<organism evidence="13">
    <name type="scientific">Salpingoeca rosetta (strain ATCC 50818 / BSB-021)</name>
    <dbReference type="NCBI Taxonomy" id="946362"/>
    <lineage>
        <taxon>Eukaryota</taxon>
        <taxon>Choanoflagellata</taxon>
        <taxon>Craspedida</taxon>
        <taxon>Salpingoecidae</taxon>
        <taxon>Salpingoeca</taxon>
    </lineage>
</organism>
<dbReference type="Gene3D" id="3.80.10.10">
    <property type="entry name" value="Ribonuclease Inhibitor"/>
    <property type="match status" value="2"/>
</dbReference>
<dbReference type="PROSITE" id="PS50011">
    <property type="entry name" value="PROTEIN_KINASE_DOM"/>
    <property type="match status" value="1"/>
</dbReference>
<dbReference type="eggNOG" id="KOG0192">
    <property type="taxonomic scope" value="Eukaryota"/>
</dbReference>
<keyword evidence="9" id="KW-1133">Transmembrane helix</keyword>